<gene>
    <name evidence="2" type="ORF">SAMN05660328_102306</name>
</gene>
<name>A0A1I7GSS5_9STRE</name>
<evidence type="ECO:0000313" key="2">
    <source>
        <dbReference type="EMBL" id="SFU51513.1"/>
    </source>
</evidence>
<protein>
    <submittedName>
        <fullName evidence="2">RNHCP domain-containing protein</fullName>
    </submittedName>
</protein>
<dbReference type="Proteomes" id="UP000183629">
    <property type="component" value="Unassembled WGS sequence"/>
</dbReference>
<sequence length="142" mass="16519">MASKREKKRRKYDKHYFKKHPCLDPFKCLHCGWYVMPDNAGTGHRNHCPNCLSSKHVDEMPGDREAKCGGQMKAIAVWTRSDKEWAIIHRCEQCGKLSSNRIAADDNPMKLMALAMKPFASQRLRQENIKNMITSMERLNHF</sequence>
<proteinExistence type="predicted"/>
<organism evidence="2 3">
    <name type="scientific">Streptococcus gallolyticus</name>
    <dbReference type="NCBI Taxonomy" id="315405"/>
    <lineage>
        <taxon>Bacteria</taxon>
        <taxon>Bacillati</taxon>
        <taxon>Bacillota</taxon>
        <taxon>Bacilli</taxon>
        <taxon>Lactobacillales</taxon>
        <taxon>Streptococcaceae</taxon>
        <taxon>Streptococcus</taxon>
    </lineage>
</organism>
<feature type="domain" description="RNHCP" evidence="1">
    <location>
        <begin position="25"/>
        <end position="112"/>
    </location>
</feature>
<accession>A0A1I7GSS5</accession>
<evidence type="ECO:0000313" key="3">
    <source>
        <dbReference type="Proteomes" id="UP000183629"/>
    </source>
</evidence>
<dbReference type="AlphaFoldDB" id="A0A1I7GSS5"/>
<keyword evidence="3" id="KW-1185">Reference proteome</keyword>
<dbReference type="Pfam" id="PF12647">
    <property type="entry name" value="RNHCP"/>
    <property type="match status" value="1"/>
</dbReference>
<evidence type="ECO:0000259" key="1">
    <source>
        <dbReference type="Pfam" id="PF12647"/>
    </source>
</evidence>
<reference evidence="3" key="1">
    <citation type="submission" date="2016-10" db="EMBL/GenBank/DDBJ databases">
        <authorList>
            <person name="Varghese N."/>
            <person name="Submissions S."/>
        </authorList>
    </citation>
    <scope>NUCLEOTIDE SEQUENCE [LARGE SCALE GENOMIC DNA]</scope>
    <source>
        <strain evidence="3">LMG 15572</strain>
    </source>
</reference>
<dbReference type="EMBL" id="FPBN01000002">
    <property type="protein sequence ID" value="SFU51513.1"/>
    <property type="molecule type" value="Genomic_DNA"/>
</dbReference>
<dbReference type="InterPro" id="IPR024439">
    <property type="entry name" value="RNHCP"/>
</dbReference>
<dbReference type="RefSeq" id="WP_074657894.1">
    <property type="nucleotide sequence ID" value="NZ_FOLZ01000002.1"/>
</dbReference>